<evidence type="ECO:0000313" key="3">
    <source>
        <dbReference type="Proteomes" id="UP000195755"/>
    </source>
</evidence>
<name>A0A1Z2LBV5_9ACTN</name>
<gene>
    <name evidence="2" type="ORF">SMD11_6201</name>
</gene>
<organism evidence="2 3">
    <name type="scientific">Streptomyces albireticuli</name>
    <dbReference type="NCBI Taxonomy" id="1940"/>
    <lineage>
        <taxon>Bacteria</taxon>
        <taxon>Bacillati</taxon>
        <taxon>Actinomycetota</taxon>
        <taxon>Actinomycetes</taxon>
        <taxon>Kitasatosporales</taxon>
        <taxon>Streptomycetaceae</taxon>
        <taxon>Streptomyces</taxon>
    </lineage>
</organism>
<reference evidence="2 3" key="1">
    <citation type="submission" date="2017-06" db="EMBL/GenBank/DDBJ databases">
        <title>Streptomyces albireticuli Genome sequencing and assembly.</title>
        <authorList>
            <person name="Wang Y."/>
            <person name="Du B."/>
            <person name="Ding Y."/>
            <person name="Liu H."/>
            <person name="Hou Q."/>
            <person name="Liu K."/>
            <person name="Yao L."/>
            <person name="Wang C."/>
        </authorList>
    </citation>
    <scope>NUCLEOTIDE SEQUENCE [LARGE SCALE GENOMIC DNA]</scope>
    <source>
        <strain evidence="2 3">MDJK11</strain>
    </source>
</reference>
<dbReference type="EMBL" id="CP021744">
    <property type="protein sequence ID" value="ARZ71777.1"/>
    <property type="molecule type" value="Genomic_DNA"/>
</dbReference>
<evidence type="ECO:0000256" key="1">
    <source>
        <dbReference type="SAM" id="SignalP"/>
    </source>
</evidence>
<dbReference type="Proteomes" id="UP000195755">
    <property type="component" value="Chromosome"/>
</dbReference>
<keyword evidence="1" id="KW-0732">Signal</keyword>
<proteinExistence type="predicted"/>
<evidence type="ECO:0000313" key="2">
    <source>
        <dbReference type="EMBL" id="ARZ71777.1"/>
    </source>
</evidence>
<sequence>MEVTMNRHRTLTLAAAPIALLIGLAAPAAAADDPVSSTPKTPRAVCDKPANDAVLTAEEGIALRQCSRAQAAPKTWHWMGNYGSVYDVANAANGGGIGAGEVITQYLNGLYPTFMFY</sequence>
<dbReference type="KEGG" id="salj:SMD11_6201"/>
<protein>
    <submittedName>
        <fullName evidence="2">Uncharacterized protein</fullName>
    </submittedName>
</protein>
<accession>A0A1Z2LBV5</accession>
<feature type="chain" id="PRO_5038685791" evidence="1">
    <location>
        <begin position="31"/>
        <end position="117"/>
    </location>
</feature>
<feature type="signal peptide" evidence="1">
    <location>
        <begin position="1"/>
        <end position="30"/>
    </location>
</feature>
<dbReference type="AlphaFoldDB" id="A0A1Z2LBV5"/>